<gene>
    <name evidence="2" type="ORF">AVDCRST_MAG65-336</name>
</gene>
<evidence type="ECO:0000256" key="1">
    <source>
        <dbReference type="SAM" id="Phobius"/>
    </source>
</evidence>
<reference evidence="2" key="1">
    <citation type="submission" date="2020-02" db="EMBL/GenBank/DDBJ databases">
        <authorList>
            <person name="Meier V. D."/>
        </authorList>
    </citation>
    <scope>NUCLEOTIDE SEQUENCE</scope>
    <source>
        <strain evidence="2">AVDCRST_MAG65</strain>
    </source>
</reference>
<keyword evidence="1" id="KW-0472">Membrane</keyword>
<sequence>MSARGDAGAPARTAADRDRVIASMVSKDRLIALGFVALLWLSIAFVLLTMGDIIAADNVRTVLIVAALIQVVLVTAGVMSLIRRADRERERIYGPDLDHSDYNRAVRSS</sequence>
<proteinExistence type="predicted"/>
<protein>
    <submittedName>
        <fullName evidence="2">Uncharacterized protein</fullName>
    </submittedName>
</protein>
<dbReference type="AlphaFoldDB" id="A0A6J4RCL5"/>
<accession>A0A6J4RCL5</accession>
<name>A0A6J4RCL5_9ACTN</name>
<dbReference type="EMBL" id="CADCVL010000057">
    <property type="protein sequence ID" value="CAA9466490.1"/>
    <property type="molecule type" value="Genomic_DNA"/>
</dbReference>
<keyword evidence="1" id="KW-0812">Transmembrane</keyword>
<organism evidence="2">
    <name type="scientific">uncultured Solirubrobacteraceae bacterium</name>
    <dbReference type="NCBI Taxonomy" id="1162706"/>
    <lineage>
        <taxon>Bacteria</taxon>
        <taxon>Bacillati</taxon>
        <taxon>Actinomycetota</taxon>
        <taxon>Thermoleophilia</taxon>
        <taxon>Solirubrobacterales</taxon>
        <taxon>Solirubrobacteraceae</taxon>
        <taxon>environmental samples</taxon>
    </lineage>
</organism>
<feature type="transmembrane region" description="Helical" evidence="1">
    <location>
        <begin position="62"/>
        <end position="82"/>
    </location>
</feature>
<feature type="transmembrane region" description="Helical" evidence="1">
    <location>
        <begin position="30"/>
        <end position="50"/>
    </location>
</feature>
<keyword evidence="1" id="KW-1133">Transmembrane helix</keyword>
<evidence type="ECO:0000313" key="2">
    <source>
        <dbReference type="EMBL" id="CAA9466490.1"/>
    </source>
</evidence>